<comment type="cofactor">
    <cofactor evidence="2">
        <name>a divalent metal cation</name>
        <dbReference type="ChEBI" id="CHEBI:60240"/>
    </cofactor>
</comment>
<evidence type="ECO:0000256" key="1">
    <source>
        <dbReference type="ARBA" id="ARBA00008950"/>
    </source>
</evidence>
<keyword evidence="2" id="KW-0479">Metal-binding</keyword>
<keyword evidence="4" id="KW-0378">Hydrolase</keyword>
<comment type="caution">
    <text evidence="4">The sequence shown here is derived from an EMBL/GenBank/DDBJ whole genome shotgun (WGS) entry which is preliminary data.</text>
</comment>
<dbReference type="Proteomes" id="UP000297597">
    <property type="component" value="Unassembled WGS sequence"/>
</dbReference>
<feature type="domain" description="Calcineurin-like phosphoesterase" evidence="3">
    <location>
        <begin position="1"/>
        <end position="199"/>
    </location>
</feature>
<dbReference type="PIRSF" id="PIRSF000883">
    <property type="entry name" value="Pesterase_MJ0912"/>
    <property type="match status" value="1"/>
</dbReference>
<dbReference type="SUPFAM" id="SSF56300">
    <property type="entry name" value="Metallo-dependent phosphatases"/>
    <property type="match status" value="1"/>
</dbReference>
<proteinExistence type="inferred from homology"/>
<dbReference type="InterPro" id="IPR050126">
    <property type="entry name" value="Ap4A_hydrolase"/>
</dbReference>
<dbReference type="InterPro" id="IPR000979">
    <property type="entry name" value="Phosphodiesterase_MJ0936/Vps29"/>
</dbReference>
<dbReference type="Gene3D" id="3.60.21.10">
    <property type="match status" value="1"/>
</dbReference>
<dbReference type="OrthoDB" id="9800565at2"/>
<dbReference type="AlphaFoldDB" id="A0A4Y7RWV3"/>
<accession>A0A4Y7RWV3</accession>
<dbReference type="NCBIfam" id="TIGR00040">
    <property type="entry name" value="yfcE"/>
    <property type="match status" value="1"/>
</dbReference>
<dbReference type="GO" id="GO:0005737">
    <property type="term" value="C:cytoplasm"/>
    <property type="evidence" value="ECO:0007669"/>
    <property type="project" value="TreeGrafter"/>
</dbReference>
<dbReference type="InterPro" id="IPR024654">
    <property type="entry name" value="Calcineurin-like_PHP_lpxH"/>
</dbReference>
<protein>
    <recommendedName>
        <fullName evidence="2">Phosphoesterase</fullName>
        <ecNumber evidence="2">3.1.4.-</ecNumber>
    </recommendedName>
</protein>
<dbReference type="PANTHER" id="PTHR42850">
    <property type="entry name" value="METALLOPHOSPHOESTERASE"/>
    <property type="match status" value="1"/>
</dbReference>
<dbReference type="Pfam" id="PF12850">
    <property type="entry name" value="Metallophos_2"/>
    <property type="match status" value="1"/>
</dbReference>
<dbReference type="InterPro" id="IPR011152">
    <property type="entry name" value="Pesterase_MJ0912"/>
</dbReference>
<evidence type="ECO:0000313" key="4">
    <source>
        <dbReference type="EMBL" id="TEB13475.1"/>
    </source>
</evidence>
<dbReference type="InterPro" id="IPR029052">
    <property type="entry name" value="Metallo-depent_PP-like"/>
</dbReference>
<evidence type="ECO:0000259" key="3">
    <source>
        <dbReference type="Pfam" id="PF12850"/>
    </source>
</evidence>
<reference evidence="4 5" key="1">
    <citation type="journal article" date="2018" name="Environ. Microbiol.">
        <title>Novel energy conservation strategies and behaviour of Pelotomaculum schinkii driving syntrophic propionate catabolism.</title>
        <authorList>
            <person name="Hidalgo-Ahumada C.A.P."/>
            <person name="Nobu M.K."/>
            <person name="Narihiro T."/>
            <person name="Tamaki H."/>
            <person name="Liu W.T."/>
            <person name="Kamagata Y."/>
            <person name="Stams A.J.M."/>
            <person name="Imachi H."/>
            <person name="Sousa D.Z."/>
        </authorList>
    </citation>
    <scope>NUCLEOTIDE SEQUENCE [LARGE SCALE GENOMIC DNA]</scope>
    <source>
        <strain evidence="4 5">MGP</strain>
    </source>
</reference>
<dbReference type="EMBL" id="QFFZ01000002">
    <property type="protein sequence ID" value="TEB13475.1"/>
    <property type="molecule type" value="Genomic_DNA"/>
</dbReference>
<dbReference type="GO" id="GO:0016791">
    <property type="term" value="F:phosphatase activity"/>
    <property type="evidence" value="ECO:0007669"/>
    <property type="project" value="TreeGrafter"/>
</dbReference>
<dbReference type="RefSeq" id="WP_134212250.1">
    <property type="nucleotide sequence ID" value="NZ_QFFZ01000002.1"/>
</dbReference>
<sequence>MKIAVISDLHANITALEAVLNDIDGKEADMVVCAGDLAGYLPFPNEVIDLVRRRNICCVMGNYDDAIGNKRVVCGCAYKNEKARVAGERSLAWTSERVTEENKSFLRGLPHEIDLSINSRTVKIVHGSPHHLNEYLTDDISEVYLKELLAQTRTDVLICGHTHIPYHKDLANGKHVVNAGSVGKPKHGDPRAVYTVLEIAEVVVVKFYKVQYDFAGAAGAILSAGLPEEFAAEILTGRALY</sequence>
<evidence type="ECO:0000313" key="5">
    <source>
        <dbReference type="Proteomes" id="UP000297597"/>
    </source>
</evidence>
<comment type="similarity">
    <text evidence="1 2">Belongs to the metallophosphoesterase superfamily. YfcE family.</text>
</comment>
<keyword evidence="5" id="KW-1185">Reference proteome</keyword>
<evidence type="ECO:0000256" key="2">
    <source>
        <dbReference type="RuleBase" id="RU362039"/>
    </source>
</evidence>
<dbReference type="PANTHER" id="PTHR42850:SF2">
    <property type="entry name" value="BLL5683 PROTEIN"/>
    <property type="match status" value="1"/>
</dbReference>
<dbReference type="EC" id="3.1.4.-" evidence="2"/>
<dbReference type="GO" id="GO:0046872">
    <property type="term" value="F:metal ion binding"/>
    <property type="evidence" value="ECO:0007669"/>
    <property type="project" value="UniProtKB-KW"/>
</dbReference>
<name>A0A4Y7RWV3_9FIRM</name>
<gene>
    <name evidence="4" type="primary">cpdA_2</name>
    <name evidence="4" type="ORF">Pmgp_00369</name>
</gene>
<organism evidence="4 5">
    <name type="scientific">Pelotomaculum propionicicum</name>
    <dbReference type="NCBI Taxonomy" id="258475"/>
    <lineage>
        <taxon>Bacteria</taxon>
        <taxon>Bacillati</taxon>
        <taxon>Bacillota</taxon>
        <taxon>Clostridia</taxon>
        <taxon>Eubacteriales</taxon>
        <taxon>Desulfotomaculaceae</taxon>
        <taxon>Pelotomaculum</taxon>
    </lineage>
</organism>